<feature type="region of interest" description="Disordered" evidence="1">
    <location>
        <begin position="242"/>
        <end position="295"/>
    </location>
</feature>
<evidence type="ECO:0000313" key="2">
    <source>
        <dbReference type="EMBL" id="CAG9760071.1"/>
    </source>
</evidence>
<feature type="compositionally biased region" description="Acidic residues" evidence="1">
    <location>
        <begin position="268"/>
        <end position="278"/>
    </location>
</feature>
<keyword evidence="3" id="KW-1185">Reference proteome</keyword>
<dbReference type="AlphaFoldDB" id="A0A9N9MA65"/>
<feature type="compositionally biased region" description="Basic and acidic residues" evidence="1">
    <location>
        <begin position="82"/>
        <end position="104"/>
    </location>
</feature>
<protein>
    <submittedName>
        <fullName evidence="2">Uncharacterized protein</fullName>
    </submittedName>
</protein>
<reference evidence="2" key="1">
    <citation type="submission" date="2022-01" db="EMBL/GenBank/DDBJ databases">
        <authorList>
            <person name="King R."/>
        </authorList>
    </citation>
    <scope>NUCLEOTIDE SEQUENCE</scope>
</reference>
<gene>
    <name evidence="2" type="ORF">CEUTPL_LOCUS807</name>
</gene>
<name>A0A9N9MA65_9CUCU</name>
<feature type="region of interest" description="Disordered" evidence="1">
    <location>
        <begin position="68"/>
        <end position="141"/>
    </location>
</feature>
<organism evidence="2 3">
    <name type="scientific">Ceutorhynchus assimilis</name>
    <name type="common">cabbage seed weevil</name>
    <dbReference type="NCBI Taxonomy" id="467358"/>
    <lineage>
        <taxon>Eukaryota</taxon>
        <taxon>Metazoa</taxon>
        <taxon>Ecdysozoa</taxon>
        <taxon>Arthropoda</taxon>
        <taxon>Hexapoda</taxon>
        <taxon>Insecta</taxon>
        <taxon>Pterygota</taxon>
        <taxon>Neoptera</taxon>
        <taxon>Endopterygota</taxon>
        <taxon>Coleoptera</taxon>
        <taxon>Polyphaga</taxon>
        <taxon>Cucujiformia</taxon>
        <taxon>Curculionidae</taxon>
        <taxon>Ceutorhynchinae</taxon>
        <taxon>Ceutorhynchus</taxon>
    </lineage>
</organism>
<dbReference type="OrthoDB" id="6782404at2759"/>
<feature type="region of interest" description="Disordered" evidence="1">
    <location>
        <begin position="1"/>
        <end position="21"/>
    </location>
</feature>
<dbReference type="Proteomes" id="UP001152799">
    <property type="component" value="Chromosome 1"/>
</dbReference>
<feature type="compositionally biased region" description="Basic residues" evidence="1">
    <location>
        <begin position="68"/>
        <end position="81"/>
    </location>
</feature>
<feature type="compositionally biased region" description="Polar residues" evidence="1">
    <location>
        <begin position="285"/>
        <end position="295"/>
    </location>
</feature>
<feature type="compositionally biased region" description="Low complexity" evidence="1">
    <location>
        <begin position="251"/>
        <end position="267"/>
    </location>
</feature>
<accession>A0A9N9MA65</accession>
<evidence type="ECO:0000256" key="1">
    <source>
        <dbReference type="SAM" id="MobiDB-lite"/>
    </source>
</evidence>
<evidence type="ECO:0000313" key="3">
    <source>
        <dbReference type="Proteomes" id="UP001152799"/>
    </source>
</evidence>
<proteinExistence type="predicted"/>
<dbReference type="EMBL" id="OU892277">
    <property type="protein sequence ID" value="CAG9760071.1"/>
    <property type="molecule type" value="Genomic_DNA"/>
</dbReference>
<sequence>MSANMQPGRKRSRSPDDVSRKSLLRKLNIRDLYKLHVAVKRSGLITNGPALPLERGIEDFKQIRSFVHVRGKKSHSSRRKSRSSDRSISPDRKRHTDDSREKSGRSRSRTRRPSQKPCESHEHETRSLTPLRPGEYRPGHPDLAWRQQRQLSRSPTEPVVPLMEHVFVEVIEAYGQLGPTNPMEPSPDFYPQIFPHPPPMMIPHMTMPGYPCFQMPFNPPLQMPFNPRLQMPFFGLPVYNSQEEENESESIIEQSSGESELSSGEPEQSSDEPEQSSDEPERANSMESSNPNPRP</sequence>
<feature type="compositionally biased region" description="Basic residues" evidence="1">
    <location>
        <begin position="105"/>
        <end position="114"/>
    </location>
</feature>